<dbReference type="Proteomes" id="UP000178059">
    <property type="component" value="Unassembled WGS sequence"/>
</dbReference>
<feature type="region of interest" description="Disordered" evidence="1">
    <location>
        <begin position="17"/>
        <end position="47"/>
    </location>
</feature>
<proteinExistence type="predicted"/>
<evidence type="ECO:0000313" key="3">
    <source>
        <dbReference type="Proteomes" id="UP000178059"/>
    </source>
</evidence>
<sequence length="60" mass="6850">MAFYFDERGARGRVISHTASESKSNQSNLYFDERGARGPPQAEHSVRAKSKYETKCSYFV</sequence>
<reference evidence="2 3" key="1">
    <citation type="journal article" date="2016" name="Nat. Commun.">
        <title>Thousands of microbial genomes shed light on interconnected biogeochemical processes in an aquifer system.</title>
        <authorList>
            <person name="Anantharaman K."/>
            <person name="Brown C.T."/>
            <person name="Hug L.A."/>
            <person name="Sharon I."/>
            <person name="Castelle C.J."/>
            <person name="Probst A.J."/>
            <person name="Thomas B.C."/>
            <person name="Singh A."/>
            <person name="Wilkins M.J."/>
            <person name="Karaoz U."/>
            <person name="Brodie E.L."/>
            <person name="Williams K.H."/>
            <person name="Hubbard S.S."/>
            <person name="Banfield J.F."/>
        </authorList>
    </citation>
    <scope>NUCLEOTIDE SEQUENCE [LARGE SCALE GENOMIC DNA]</scope>
</reference>
<dbReference type="STRING" id="1801743.A2824_00120"/>
<gene>
    <name evidence="2" type="ORF">A2824_00120</name>
</gene>
<comment type="caution">
    <text evidence="2">The sequence shown here is derived from an EMBL/GenBank/DDBJ whole genome shotgun (WGS) entry which is preliminary data.</text>
</comment>
<dbReference type="AlphaFoldDB" id="A0A1F6VLG8"/>
<name>A0A1F6VLG8_9BACT</name>
<feature type="compositionally biased region" description="Polar residues" evidence="1">
    <location>
        <begin position="17"/>
        <end position="29"/>
    </location>
</feature>
<protein>
    <submittedName>
        <fullName evidence="2">Uncharacterized protein</fullName>
    </submittedName>
</protein>
<evidence type="ECO:0000256" key="1">
    <source>
        <dbReference type="SAM" id="MobiDB-lite"/>
    </source>
</evidence>
<accession>A0A1F6VLG8</accession>
<organism evidence="2 3">
    <name type="scientific">Candidatus Nomurabacteria bacterium RIFCSPHIGHO2_01_FULL_42_16</name>
    <dbReference type="NCBI Taxonomy" id="1801743"/>
    <lineage>
        <taxon>Bacteria</taxon>
        <taxon>Candidatus Nomuraibacteriota</taxon>
    </lineage>
</organism>
<evidence type="ECO:0000313" key="2">
    <source>
        <dbReference type="EMBL" id="OGI70442.1"/>
    </source>
</evidence>
<dbReference type="EMBL" id="MFTT01000007">
    <property type="protein sequence ID" value="OGI70442.1"/>
    <property type="molecule type" value="Genomic_DNA"/>
</dbReference>